<feature type="signal peptide" evidence="1">
    <location>
        <begin position="1"/>
        <end position="20"/>
    </location>
</feature>
<evidence type="ECO:0000259" key="2">
    <source>
        <dbReference type="Pfam" id="PF13568"/>
    </source>
</evidence>
<dbReference type="AlphaFoldDB" id="A0A7L5E4U7"/>
<dbReference type="Pfam" id="PF13568">
    <property type="entry name" value="OMP_b-brl_2"/>
    <property type="match status" value="1"/>
</dbReference>
<evidence type="ECO:0000256" key="1">
    <source>
        <dbReference type="SAM" id="SignalP"/>
    </source>
</evidence>
<dbReference type="RefSeq" id="WP_169606859.1">
    <property type="nucleotide sequence ID" value="NZ_CP051682.1"/>
</dbReference>
<reference evidence="3 4" key="1">
    <citation type="submission" date="2020-04" db="EMBL/GenBank/DDBJ databases">
        <title>Genome sequencing of novel species.</title>
        <authorList>
            <person name="Heo J."/>
            <person name="Kim S.-J."/>
            <person name="Kim J.-S."/>
            <person name="Hong S.-B."/>
            <person name="Kwon S.-W."/>
        </authorList>
    </citation>
    <scope>NUCLEOTIDE SEQUENCE [LARGE SCALE GENOMIC DNA]</scope>
    <source>
        <strain evidence="3 4">F39-2</strain>
    </source>
</reference>
<dbReference type="Proteomes" id="UP000503278">
    <property type="component" value="Chromosome"/>
</dbReference>
<evidence type="ECO:0000313" key="3">
    <source>
        <dbReference type="EMBL" id="QJD95853.1"/>
    </source>
</evidence>
<organism evidence="3 4">
    <name type="scientific">Mucilaginibacter robiniae</name>
    <dbReference type="NCBI Taxonomy" id="2728022"/>
    <lineage>
        <taxon>Bacteria</taxon>
        <taxon>Pseudomonadati</taxon>
        <taxon>Bacteroidota</taxon>
        <taxon>Sphingobacteriia</taxon>
        <taxon>Sphingobacteriales</taxon>
        <taxon>Sphingobacteriaceae</taxon>
        <taxon>Mucilaginibacter</taxon>
    </lineage>
</organism>
<dbReference type="EMBL" id="CP051682">
    <property type="protein sequence ID" value="QJD95853.1"/>
    <property type="molecule type" value="Genomic_DNA"/>
</dbReference>
<gene>
    <name evidence="3" type="ORF">HH214_08185</name>
</gene>
<feature type="chain" id="PRO_5029550520" evidence="1">
    <location>
        <begin position="21"/>
        <end position="214"/>
    </location>
</feature>
<accession>A0A7L5E4U7</accession>
<proteinExistence type="predicted"/>
<keyword evidence="4" id="KW-1185">Reference proteome</keyword>
<dbReference type="InterPro" id="IPR025665">
    <property type="entry name" value="Beta-barrel_OMP_2"/>
</dbReference>
<keyword evidence="1" id="KW-0732">Signal</keyword>
<dbReference type="KEGG" id="mrob:HH214_08185"/>
<name>A0A7L5E4U7_9SPHI</name>
<evidence type="ECO:0000313" key="4">
    <source>
        <dbReference type="Proteomes" id="UP000503278"/>
    </source>
</evidence>
<feature type="domain" description="Outer membrane protein beta-barrel" evidence="2">
    <location>
        <begin position="35"/>
        <end position="184"/>
    </location>
</feature>
<sequence>MMKKLFFLALVLMIAGSVNAQHRWYRPQERSDDYYQVRVGLTGGLNFANTVSSDNPDFSTNTKTGFNAGLFVDIPIAYPLSIVPEVLYSQKGYRASFTDGSRFTQRANFIDVPILLKIKVAPVLNIYAGPQFSFLTTTRNTNYTGNIVDYESRYNYYGDKSFVDGNFGVGIDLNKNVELRGNYTIDFRENNPNGSSGIPAYRNQVWQVGLAFKL</sequence>
<protein>
    <submittedName>
        <fullName evidence="3">PorT family protein</fullName>
    </submittedName>
</protein>